<feature type="compositionally biased region" description="Polar residues" evidence="1">
    <location>
        <begin position="191"/>
        <end position="202"/>
    </location>
</feature>
<evidence type="ECO:0000313" key="3">
    <source>
        <dbReference type="Proteomes" id="UP000811609"/>
    </source>
</evidence>
<feature type="region of interest" description="Disordered" evidence="1">
    <location>
        <begin position="175"/>
        <end position="207"/>
    </location>
</feature>
<dbReference type="Proteomes" id="UP000811609">
    <property type="component" value="Chromosome 16"/>
</dbReference>
<keyword evidence="3" id="KW-1185">Reference proteome</keyword>
<protein>
    <submittedName>
        <fullName evidence="2">Uncharacterized protein</fullName>
    </submittedName>
</protein>
<dbReference type="AlphaFoldDB" id="A0A8T1N6S4"/>
<dbReference type="EMBL" id="CM031824">
    <property type="protein sequence ID" value="KAG6624737.1"/>
    <property type="molecule type" value="Genomic_DNA"/>
</dbReference>
<comment type="caution">
    <text evidence="2">The sequence shown here is derived from an EMBL/GenBank/DDBJ whole genome shotgun (WGS) entry which is preliminary data.</text>
</comment>
<dbReference type="InterPro" id="IPR044792">
    <property type="entry name" value="TAR1"/>
</dbReference>
<dbReference type="GO" id="GO:0043457">
    <property type="term" value="P:regulation of cellular respiration"/>
    <property type="evidence" value="ECO:0007669"/>
    <property type="project" value="InterPro"/>
</dbReference>
<proteinExistence type="predicted"/>
<evidence type="ECO:0000313" key="2">
    <source>
        <dbReference type="EMBL" id="KAG6624737.1"/>
    </source>
</evidence>
<dbReference type="PANTHER" id="PTHR47188">
    <property type="entry name" value="PROTEIN TAR1"/>
    <property type="match status" value="1"/>
</dbReference>
<reference evidence="2" key="1">
    <citation type="submission" date="2020-12" db="EMBL/GenBank/DDBJ databases">
        <title>WGS assembly of Carya illinoinensis cv. Pawnee.</title>
        <authorList>
            <person name="Platts A."/>
            <person name="Shu S."/>
            <person name="Wright S."/>
            <person name="Barry K."/>
            <person name="Edger P."/>
            <person name="Pires J.C."/>
            <person name="Schmutz J."/>
        </authorList>
    </citation>
    <scope>NUCLEOTIDE SEQUENCE</scope>
    <source>
        <tissue evidence="2">Leaf</tissue>
    </source>
</reference>
<feature type="compositionally biased region" description="Basic residues" evidence="1">
    <location>
        <begin position="179"/>
        <end position="188"/>
    </location>
</feature>
<gene>
    <name evidence="2" type="ORF">CIPAW_16G048600</name>
</gene>
<accession>A0A8T1N6S4</accession>
<evidence type="ECO:0000256" key="1">
    <source>
        <dbReference type="SAM" id="MobiDB-lite"/>
    </source>
</evidence>
<name>A0A8T1N6S4_CARIL</name>
<sequence>MQPFNLALKRHRTSRNPLSFFTTSLSGSLDEEGIGETLGSRDGMDDKGLHFLLESPSGFKEGEAAGTNPGGLGGPAGPMTGEASRTIPVTPITSSTPQGNCCSNGSRQLQNHWDRDAKRARWRQHPGIRDHSHANKTKRLSLRTVVTVSSSSSLRLRRLVTEAATLAEKHKLADIHPRPCPRHPHQLLRPHQSSPPGKTNPSHDGLNPAHIPYWSKGLIGHAFMVCICTGNQNQMSFYPFVPHGISVLPNSPPDNVLCPNRPAETSLGSRKRGNALPLIYRISKITLKVVHAATRSHLWSSLSSPPIGYESILLTSLAYIVLSTRRCSPWRPHMVLMFTLFGFQSSHLNICYYHQDLHRRPLHRGSRPRFCSNHCTLLLIGAWHFPRGLGDFDFHDHRPAILIDQHPLWSNERFAHQYRCGPPPKFPPASPRSGIVHHFSSQDRYALTRTLLRRSWSISGATHKGIPPISFLAPYGFTSPLTRTHVRLLNPCFKIGRMGCPQVDARSTHDRGNDISTGMTITRVWAATSIHISPHPESIRKSAYTHSLTLFSKSFSSFSCGTCLLSNSHPYLALDGIYHPIGFAFPNNPTCQKRLVVQQGLGTTGLSPSPTPPSRGLRHGITTMCTTRWFLLGTKFFPPPNLLGTALPTQQSKIY</sequence>
<dbReference type="PANTHER" id="PTHR47188:SF1">
    <property type="entry name" value="PROTEIN TAR1"/>
    <property type="match status" value="1"/>
</dbReference>
<organism evidence="2 3">
    <name type="scientific">Carya illinoinensis</name>
    <name type="common">Pecan</name>
    <dbReference type="NCBI Taxonomy" id="32201"/>
    <lineage>
        <taxon>Eukaryota</taxon>
        <taxon>Viridiplantae</taxon>
        <taxon>Streptophyta</taxon>
        <taxon>Embryophyta</taxon>
        <taxon>Tracheophyta</taxon>
        <taxon>Spermatophyta</taxon>
        <taxon>Magnoliopsida</taxon>
        <taxon>eudicotyledons</taxon>
        <taxon>Gunneridae</taxon>
        <taxon>Pentapetalae</taxon>
        <taxon>rosids</taxon>
        <taxon>fabids</taxon>
        <taxon>Fagales</taxon>
        <taxon>Juglandaceae</taxon>
        <taxon>Carya</taxon>
    </lineage>
</organism>